<name>A0A3A5HDB3_9ACTN</name>
<dbReference type="InterPro" id="IPR013766">
    <property type="entry name" value="Thioredoxin_domain"/>
</dbReference>
<feature type="domain" description="Thioredoxin" evidence="2">
    <location>
        <begin position="59"/>
        <end position="205"/>
    </location>
</feature>
<dbReference type="GO" id="GO:0016491">
    <property type="term" value="F:oxidoreductase activity"/>
    <property type="evidence" value="ECO:0007669"/>
    <property type="project" value="InterPro"/>
</dbReference>
<dbReference type="PANTHER" id="PTHR42852:SF13">
    <property type="entry name" value="PROTEIN DIPZ"/>
    <property type="match status" value="1"/>
</dbReference>
<dbReference type="InterPro" id="IPR036249">
    <property type="entry name" value="Thioredoxin-like_sf"/>
</dbReference>
<dbReference type="Proteomes" id="UP000276542">
    <property type="component" value="Unassembled WGS sequence"/>
</dbReference>
<dbReference type="AlphaFoldDB" id="A0A3A5HDB3"/>
<dbReference type="PROSITE" id="PS51352">
    <property type="entry name" value="THIOREDOXIN_2"/>
    <property type="match status" value="1"/>
</dbReference>
<dbReference type="RefSeq" id="WP_120059929.1">
    <property type="nucleotide sequence ID" value="NZ_QYRP01000002.1"/>
</dbReference>
<dbReference type="InterPro" id="IPR017937">
    <property type="entry name" value="Thioredoxin_CS"/>
</dbReference>
<dbReference type="Gene3D" id="3.40.30.10">
    <property type="entry name" value="Glutaredoxin"/>
    <property type="match status" value="1"/>
</dbReference>
<dbReference type="SUPFAM" id="SSF52833">
    <property type="entry name" value="Thioredoxin-like"/>
    <property type="match status" value="1"/>
</dbReference>
<dbReference type="Pfam" id="PF00578">
    <property type="entry name" value="AhpC-TSA"/>
    <property type="match status" value="1"/>
</dbReference>
<comment type="caution">
    <text evidence="3">The sequence shown here is derived from an EMBL/GenBank/DDBJ whole genome shotgun (WGS) entry which is preliminary data.</text>
</comment>
<dbReference type="OrthoDB" id="9796554at2"/>
<dbReference type="InterPro" id="IPR000866">
    <property type="entry name" value="AhpC/TSA"/>
</dbReference>
<sequence>MTRLMTVLLGVLSLALLAACGPTSEIGAPGAAHIDVDTPALRALRDKAGIEPCAPSSEDAVKGGLPDVVLPCLGGGEDVSLAGLRGPLVITFWASWCGPCRRELPIYQRFAEKYAGRVGVLGIDTNDVHPDAALELAQKSGVTFPLVADTETAVAGAGLRVVYMPTIAFLDAEGRLTVWSDDNGGTAVTKAMEITSLKQLEDLAAQHLGEDALGPVAPAKSTVKSAAKATAKKAS</sequence>
<feature type="chain" id="PRO_5038946896" evidence="1">
    <location>
        <begin position="19"/>
        <end position="235"/>
    </location>
</feature>
<evidence type="ECO:0000313" key="3">
    <source>
        <dbReference type="EMBL" id="RJS46030.1"/>
    </source>
</evidence>
<dbReference type="PROSITE" id="PS51257">
    <property type="entry name" value="PROKAR_LIPOPROTEIN"/>
    <property type="match status" value="1"/>
</dbReference>
<gene>
    <name evidence="3" type="ORF">D4739_07220</name>
</gene>
<dbReference type="InterPro" id="IPR050553">
    <property type="entry name" value="Thioredoxin_ResA/DsbE_sf"/>
</dbReference>
<dbReference type="PANTHER" id="PTHR42852">
    <property type="entry name" value="THIOL:DISULFIDE INTERCHANGE PROTEIN DSBE"/>
    <property type="match status" value="1"/>
</dbReference>
<evidence type="ECO:0000313" key="4">
    <source>
        <dbReference type="Proteomes" id="UP000276542"/>
    </source>
</evidence>
<dbReference type="EMBL" id="QYRP01000002">
    <property type="protein sequence ID" value="RJS46030.1"/>
    <property type="molecule type" value="Genomic_DNA"/>
</dbReference>
<proteinExistence type="predicted"/>
<protein>
    <submittedName>
        <fullName evidence="3">TlpA family protein disulfide reductase</fullName>
    </submittedName>
</protein>
<feature type="signal peptide" evidence="1">
    <location>
        <begin position="1"/>
        <end position="18"/>
    </location>
</feature>
<evidence type="ECO:0000259" key="2">
    <source>
        <dbReference type="PROSITE" id="PS51352"/>
    </source>
</evidence>
<organism evidence="3 4">
    <name type="scientific">Nocardioides cavernaquae</name>
    <dbReference type="NCBI Taxonomy" id="2321396"/>
    <lineage>
        <taxon>Bacteria</taxon>
        <taxon>Bacillati</taxon>
        <taxon>Actinomycetota</taxon>
        <taxon>Actinomycetes</taxon>
        <taxon>Propionibacteriales</taxon>
        <taxon>Nocardioidaceae</taxon>
        <taxon>Nocardioides</taxon>
    </lineage>
</organism>
<reference evidence="4" key="1">
    <citation type="submission" date="2018-09" db="EMBL/GenBank/DDBJ databases">
        <authorList>
            <person name="Zhu H."/>
        </authorList>
    </citation>
    <scope>NUCLEOTIDE SEQUENCE [LARGE SCALE GENOMIC DNA]</scope>
    <source>
        <strain evidence="4">K1W22B-1</strain>
    </source>
</reference>
<dbReference type="PROSITE" id="PS00194">
    <property type="entry name" value="THIOREDOXIN_1"/>
    <property type="match status" value="1"/>
</dbReference>
<accession>A0A3A5HDB3</accession>
<keyword evidence="4" id="KW-1185">Reference proteome</keyword>
<evidence type="ECO:0000256" key="1">
    <source>
        <dbReference type="SAM" id="SignalP"/>
    </source>
</evidence>
<keyword evidence="1" id="KW-0732">Signal</keyword>
<dbReference type="GO" id="GO:0016209">
    <property type="term" value="F:antioxidant activity"/>
    <property type="evidence" value="ECO:0007669"/>
    <property type="project" value="InterPro"/>
</dbReference>
<dbReference type="CDD" id="cd02966">
    <property type="entry name" value="TlpA_like_family"/>
    <property type="match status" value="1"/>
</dbReference>